<dbReference type="GO" id="GO:0006633">
    <property type="term" value="P:fatty acid biosynthetic process"/>
    <property type="evidence" value="ECO:0007669"/>
    <property type="project" value="InterPro"/>
</dbReference>
<dbReference type="InterPro" id="IPR010084">
    <property type="entry name" value="FabZ"/>
</dbReference>
<dbReference type="GO" id="GO:0019171">
    <property type="term" value="F:(3R)-hydroxyacyl-[acyl-carrier-protein] dehydratase activity"/>
    <property type="evidence" value="ECO:0007669"/>
    <property type="project" value="UniProtKB-EC"/>
</dbReference>
<feature type="region of interest" description="Disordered" evidence="9">
    <location>
        <begin position="1"/>
        <end position="175"/>
    </location>
</feature>
<keyword evidence="10" id="KW-0812">Transmembrane</keyword>
<dbReference type="NCBIfam" id="NF000582">
    <property type="entry name" value="PRK00006.1"/>
    <property type="match status" value="1"/>
</dbReference>
<dbReference type="FunFam" id="3.10.129.10:FF:000001">
    <property type="entry name" value="3-hydroxyacyl-[acyl-carrier-protein] dehydratase FabZ"/>
    <property type="match status" value="1"/>
</dbReference>
<evidence type="ECO:0000256" key="5">
    <source>
        <dbReference type="ARBA" id="ARBA00022556"/>
    </source>
</evidence>
<keyword evidence="10" id="KW-0472">Membrane</keyword>
<feature type="compositionally biased region" description="Basic and acidic residues" evidence="9">
    <location>
        <begin position="45"/>
        <end position="57"/>
    </location>
</feature>
<dbReference type="AlphaFoldDB" id="A0AA35U108"/>
<keyword evidence="12" id="KW-1185">Reference proteome</keyword>
<evidence type="ECO:0000256" key="4">
    <source>
        <dbReference type="ARBA" id="ARBA00022516"/>
    </source>
</evidence>
<dbReference type="Pfam" id="PF07977">
    <property type="entry name" value="FabA"/>
    <property type="match status" value="1"/>
</dbReference>
<dbReference type="PANTHER" id="PTHR30272">
    <property type="entry name" value="3-HYDROXYACYL-[ACYL-CARRIER-PROTEIN] DEHYDRATASE"/>
    <property type="match status" value="1"/>
</dbReference>
<keyword evidence="3" id="KW-0963">Cytoplasm</keyword>
<dbReference type="InterPro" id="IPR013114">
    <property type="entry name" value="FabA_FabZ"/>
</dbReference>
<sequence>ASCGGHRPCSGGRRRVPDRGRRRHRGRRAPRRSLPDRGQRHHRDCGRDRRRYADRGRRLAQPLHRGRTGVDLSRRADRPGGLRLRRRQERPREGSPAWPRPDRGRCGDRCQHHHRPRSRPRYRDRPRLLHRQSGANRPQRAHRARHHDRGAIRRRGQRQNRRLRANCRTSRGVGPPHGWRRCAACRPERHNPRHRAGRDLRRHARRADPAMAPSNRTVGATGKRQSVPGMNETTPKKTVERMNIEDILEAIPHRYPFLMIDRVIDVIPDESAIGIKNVSINESYFHGHFPRRPVMPGVLIIESMAQSAAVLVVATLGPAMAGKLVYFMSIDDCRFRRPVVPGDQLFVHVTKKHRRRNVWKFEARAAVDDQTVAEATYSAMILDDS</sequence>
<accession>A0AA35U108</accession>
<reference evidence="11" key="1">
    <citation type="submission" date="2023-03" db="EMBL/GenBank/DDBJ databases">
        <authorList>
            <person name="Steffen K."/>
            <person name="Cardenas P."/>
        </authorList>
    </citation>
    <scope>NUCLEOTIDE SEQUENCE</scope>
</reference>
<comment type="subcellular location">
    <subcellularLocation>
        <location evidence="1">Cytoplasm</location>
    </subcellularLocation>
</comment>
<comment type="caution">
    <text evidence="11">The sequence shown here is derived from an EMBL/GenBank/DDBJ whole genome shotgun (WGS) entry which is preliminary data.</text>
</comment>
<keyword evidence="6" id="KW-0443">Lipid metabolism</keyword>
<keyword evidence="10" id="KW-1133">Transmembrane helix</keyword>
<keyword evidence="4" id="KW-0444">Lipid biosynthesis</keyword>
<keyword evidence="5" id="KW-0441">Lipid A biosynthesis</keyword>
<dbReference type="HAMAP" id="MF_00406">
    <property type="entry name" value="FabZ"/>
    <property type="match status" value="1"/>
</dbReference>
<proteinExistence type="inferred from homology"/>
<evidence type="ECO:0000256" key="2">
    <source>
        <dbReference type="ARBA" id="ARBA00013167"/>
    </source>
</evidence>
<evidence type="ECO:0000256" key="9">
    <source>
        <dbReference type="SAM" id="MobiDB-lite"/>
    </source>
</evidence>
<feature type="compositionally biased region" description="Basic residues" evidence="9">
    <location>
        <begin position="191"/>
        <end position="205"/>
    </location>
</feature>
<evidence type="ECO:0000256" key="8">
    <source>
        <dbReference type="ARBA" id="ARBA00025049"/>
    </source>
</evidence>
<keyword evidence="7" id="KW-0456">Lyase</keyword>
<feature type="region of interest" description="Disordered" evidence="9">
    <location>
        <begin position="190"/>
        <end position="234"/>
    </location>
</feature>
<feature type="compositionally biased region" description="Basic residues" evidence="9">
    <location>
        <begin position="139"/>
        <end position="165"/>
    </location>
</feature>
<feature type="compositionally biased region" description="Basic residues" evidence="9">
    <location>
        <begin position="111"/>
        <end position="120"/>
    </location>
</feature>
<evidence type="ECO:0000256" key="6">
    <source>
        <dbReference type="ARBA" id="ARBA00023098"/>
    </source>
</evidence>
<evidence type="ECO:0000256" key="10">
    <source>
        <dbReference type="SAM" id="Phobius"/>
    </source>
</evidence>
<gene>
    <name evidence="11" type="ORF">GBAR_LOCUS31301</name>
</gene>
<dbReference type="GO" id="GO:0009245">
    <property type="term" value="P:lipid A biosynthetic process"/>
    <property type="evidence" value="ECO:0007669"/>
    <property type="project" value="UniProtKB-KW"/>
</dbReference>
<dbReference type="Proteomes" id="UP001174909">
    <property type="component" value="Unassembled WGS sequence"/>
</dbReference>
<evidence type="ECO:0000313" key="11">
    <source>
        <dbReference type="EMBL" id="CAI8057424.1"/>
    </source>
</evidence>
<evidence type="ECO:0000256" key="1">
    <source>
        <dbReference type="ARBA" id="ARBA00004496"/>
    </source>
</evidence>
<feature type="compositionally biased region" description="Basic residues" evidence="9">
    <location>
        <begin position="12"/>
        <end position="31"/>
    </location>
</feature>
<feature type="transmembrane region" description="Helical" evidence="10">
    <location>
        <begin position="308"/>
        <end position="327"/>
    </location>
</feature>
<dbReference type="PANTHER" id="PTHR30272:SF1">
    <property type="entry name" value="3-HYDROXYACYL-[ACYL-CARRIER-PROTEIN] DEHYDRATASE"/>
    <property type="match status" value="1"/>
</dbReference>
<organism evidence="11 12">
    <name type="scientific">Geodia barretti</name>
    <name type="common">Barrett's horny sponge</name>
    <dbReference type="NCBI Taxonomy" id="519541"/>
    <lineage>
        <taxon>Eukaryota</taxon>
        <taxon>Metazoa</taxon>
        <taxon>Porifera</taxon>
        <taxon>Demospongiae</taxon>
        <taxon>Heteroscleromorpha</taxon>
        <taxon>Tetractinellida</taxon>
        <taxon>Astrophorina</taxon>
        <taxon>Geodiidae</taxon>
        <taxon>Geodia</taxon>
    </lineage>
</organism>
<protein>
    <recommendedName>
        <fullName evidence="2">3-hydroxyacyl-[acyl-carrier-protein] dehydratase</fullName>
        <ecNumber evidence="2">4.2.1.59</ecNumber>
    </recommendedName>
</protein>
<evidence type="ECO:0000313" key="12">
    <source>
        <dbReference type="Proteomes" id="UP001174909"/>
    </source>
</evidence>
<comment type="function">
    <text evidence="8">Involved in unsaturated fatty acids biosynthesis. Catalyzes the dehydration of short chain beta-hydroxyacyl-ACPs and long chain saturated and unsaturated beta-hydroxyacyl-ACPs.</text>
</comment>
<feature type="non-terminal residue" evidence="11">
    <location>
        <position position="1"/>
    </location>
</feature>
<dbReference type="SUPFAM" id="SSF54637">
    <property type="entry name" value="Thioesterase/thiol ester dehydrase-isomerase"/>
    <property type="match status" value="1"/>
</dbReference>
<evidence type="ECO:0000256" key="3">
    <source>
        <dbReference type="ARBA" id="ARBA00022490"/>
    </source>
</evidence>
<dbReference type="EMBL" id="CASHTH010004447">
    <property type="protein sequence ID" value="CAI8057424.1"/>
    <property type="molecule type" value="Genomic_DNA"/>
</dbReference>
<dbReference type="EC" id="4.2.1.59" evidence="2"/>
<dbReference type="GO" id="GO:0016020">
    <property type="term" value="C:membrane"/>
    <property type="evidence" value="ECO:0007669"/>
    <property type="project" value="GOC"/>
</dbReference>
<evidence type="ECO:0000256" key="7">
    <source>
        <dbReference type="ARBA" id="ARBA00023239"/>
    </source>
</evidence>
<dbReference type="NCBIfam" id="TIGR01750">
    <property type="entry name" value="fabZ"/>
    <property type="match status" value="1"/>
</dbReference>
<dbReference type="Gene3D" id="3.10.129.10">
    <property type="entry name" value="Hotdog Thioesterase"/>
    <property type="match status" value="1"/>
</dbReference>
<dbReference type="GO" id="GO:0005737">
    <property type="term" value="C:cytoplasm"/>
    <property type="evidence" value="ECO:0007669"/>
    <property type="project" value="UniProtKB-SubCell"/>
</dbReference>
<name>A0AA35U108_GEOBA</name>
<dbReference type="InterPro" id="IPR029069">
    <property type="entry name" value="HotDog_dom_sf"/>
</dbReference>
<dbReference type="CDD" id="cd01288">
    <property type="entry name" value="FabZ"/>
    <property type="match status" value="1"/>
</dbReference>
<feature type="compositionally biased region" description="Basic and acidic residues" evidence="9">
    <location>
        <begin position="100"/>
        <end position="110"/>
    </location>
</feature>